<gene>
    <name evidence="2" type="ORF">HMPREF0731_2091</name>
</gene>
<comment type="caution">
    <text evidence="2">The sequence shown here is derived from an EMBL/GenBank/DDBJ whole genome shotgun (WGS) entry which is preliminary data.</text>
</comment>
<dbReference type="Proteomes" id="UP000005324">
    <property type="component" value="Unassembled WGS sequence"/>
</dbReference>
<evidence type="ECO:0000313" key="3">
    <source>
        <dbReference type="Proteomes" id="UP000005324"/>
    </source>
</evidence>
<reference evidence="2 3" key="1">
    <citation type="submission" date="2010-04" db="EMBL/GenBank/DDBJ databases">
        <authorList>
            <person name="Qin X."/>
            <person name="Bachman B."/>
            <person name="Battles P."/>
            <person name="Bell A."/>
            <person name="Bess C."/>
            <person name="Bickham C."/>
            <person name="Chaboub L."/>
            <person name="Chen D."/>
            <person name="Coyle M."/>
            <person name="Deiros D.R."/>
            <person name="Dinh H."/>
            <person name="Forbes L."/>
            <person name="Fowler G."/>
            <person name="Francisco L."/>
            <person name="Fu Q."/>
            <person name="Gubbala S."/>
            <person name="Hale W."/>
            <person name="Han Y."/>
            <person name="Hemphill L."/>
            <person name="Highlander S.K."/>
            <person name="Hirani K."/>
            <person name="Hogues M."/>
            <person name="Jackson L."/>
            <person name="Jakkamsetti A."/>
            <person name="Javaid M."/>
            <person name="Jiang H."/>
            <person name="Korchina V."/>
            <person name="Kovar C."/>
            <person name="Lara F."/>
            <person name="Lee S."/>
            <person name="Mata R."/>
            <person name="Mathew T."/>
            <person name="Moen C."/>
            <person name="Morales K."/>
            <person name="Munidasa M."/>
            <person name="Nazareth L."/>
            <person name="Ngo R."/>
            <person name="Nguyen L."/>
            <person name="Okwuonu G."/>
            <person name="Ongeri F."/>
            <person name="Patil S."/>
            <person name="Petrosino J."/>
            <person name="Pham C."/>
            <person name="Pham P."/>
            <person name="Pu L.-L."/>
            <person name="Puazo M."/>
            <person name="Raj R."/>
            <person name="Reid J."/>
            <person name="Rouhana J."/>
            <person name="Saada N."/>
            <person name="Shang Y."/>
            <person name="Simmons D."/>
            <person name="Thornton R."/>
            <person name="Warren J."/>
            <person name="Weissenberger G."/>
            <person name="Zhang J."/>
            <person name="Zhang L."/>
            <person name="Zhou C."/>
            <person name="Zhu D."/>
            <person name="Muzny D."/>
            <person name="Worley K."/>
            <person name="Gibbs R."/>
        </authorList>
    </citation>
    <scope>NUCLEOTIDE SEQUENCE [LARGE SCALE GENOMIC DNA]</scope>
    <source>
        <strain evidence="2 3">ATCC 49957</strain>
    </source>
</reference>
<dbReference type="HOGENOM" id="CLU_2668734_0_0_5"/>
<name>D5RLY0_9PROT</name>
<protein>
    <submittedName>
        <fullName evidence="2">Uncharacterized protein</fullName>
    </submittedName>
</protein>
<feature type="region of interest" description="Disordered" evidence="1">
    <location>
        <begin position="1"/>
        <end position="75"/>
    </location>
</feature>
<accession>D5RLY0</accession>
<organism evidence="2 3">
    <name type="scientific">Pseudoroseomonas cervicalis ATCC 49957</name>
    <dbReference type="NCBI Taxonomy" id="525371"/>
    <lineage>
        <taxon>Bacteria</taxon>
        <taxon>Pseudomonadati</taxon>
        <taxon>Pseudomonadota</taxon>
        <taxon>Alphaproteobacteria</taxon>
        <taxon>Acetobacterales</taxon>
        <taxon>Roseomonadaceae</taxon>
        <taxon>Roseomonas</taxon>
    </lineage>
</organism>
<proteinExistence type="predicted"/>
<dbReference type="EMBL" id="ADVL01000333">
    <property type="protein sequence ID" value="EFH11690.1"/>
    <property type="molecule type" value="Genomic_DNA"/>
</dbReference>
<dbReference type="AlphaFoldDB" id="D5RLY0"/>
<keyword evidence="3" id="KW-1185">Reference proteome</keyword>
<sequence>MTMSNNPRFPEARPSEVGPHDVNEEQNDPKAKLRKPEEDYANETGGQAAVVGPRQPGPGARALTRPQQAEKPGKG</sequence>
<feature type="compositionally biased region" description="Basic and acidic residues" evidence="1">
    <location>
        <begin position="10"/>
        <end position="38"/>
    </location>
</feature>
<evidence type="ECO:0000256" key="1">
    <source>
        <dbReference type="SAM" id="MobiDB-lite"/>
    </source>
</evidence>
<evidence type="ECO:0000313" key="2">
    <source>
        <dbReference type="EMBL" id="EFH11690.1"/>
    </source>
</evidence>